<comment type="caution">
    <text evidence="1">The sequence shown here is derived from an EMBL/GenBank/DDBJ whole genome shotgun (WGS) entry which is preliminary data.</text>
</comment>
<dbReference type="PATRIC" id="fig|1121098.3.peg.2276"/>
<name>U6RCI4_9BACT</name>
<dbReference type="EMBL" id="AQHY01000026">
    <property type="protein sequence ID" value="EOA54359.1"/>
    <property type="molecule type" value="Genomic_DNA"/>
</dbReference>
<dbReference type="RefSeq" id="WP_005940959.1">
    <property type="nucleotide sequence ID" value="NZ_KB905472.1"/>
</dbReference>
<dbReference type="AlphaFoldDB" id="U6RCI4"/>
<dbReference type="HOGENOM" id="CLU_466652_0_0_10"/>
<dbReference type="OrthoDB" id="1019939at2"/>
<protein>
    <submittedName>
        <fullName evidence="1">Uncharacterized protein</fullName>
    </submittedName>
</protein>
<dbReference type="STRING" id="1121098.HMPREF1534_02237"/>
<organism evidence="1 2">
    <name type="scientific">Phocaeicola massiliensis B84634 = Timone 84634 = DSM 17679 = JCM 13223</name>
    <dbReference type="NCBI Taxonomy" id="1121098"/>
    <lineage>
        <taxon>Bacteria</taxon>
        <taxon>Pseudomonadati</taxon>
        <taxon>Bacteroidota</taxon>
        <taxon>Bacteroidia</taxon>
        <taxon>Bacteroidales</taxon>
        <taxon>Bacteroidaceae</taxon>
        <taxon>Phocaeicola</taxon>
    </lineage>
</organism>
<keyword evidence="2" id="KW-1185">Reference proteome</keyword>
<dbReference type="eggNOG" id="ENOG50302CN">
    <property type="taxonomic scope" value="Bacteria"/>
</dbReference>
<dbReference type="PROSITE" id="PS51257">
    <property type="entry name" value="PROKAR_LIPOPROTEIN"/>
    <property type="match status" value="1"/>
</dbReference>
<accession>U6RCI4</accession>
<dbReference type="Proteomes" id="UP000017831">
    <property type="component" value="Unassembled WGS sequence"/>
</dbReference>
<evidence type="ECO:0000313" key="2">
    <source>
        <dbReference type="Proteomes" id="UP000017831"/>
    </source>
</evidence>
<sequence>MMKNILFICTLTALLSACSESRLFKKEEQYTPLCTYFNPLDLDMNIETLMPYFVNYSTDWAKMGLRSHPMMVTYKYNNTAWGITATSQYVFLANGRLSEQRRTSFSVGASRFDVIAFEYDGYSNLINIKSVEDGHYKRQHNDNGFTYDSTGKLIRREKSDRANPGTWNYLFEYHENGILKSISPEKDNALTSEAGVTLYKFQFDSLAHMKRLETPTTTNMFLKDIGEYKKGKSVITFTYTDNLCTQAVEKIPVKFDRGTETLTCTSNFIYNSHGDLITWTYSGGVYQDKGNGWRVDDMMFAITYDYVYDNKGNWTQAKITFPANIDEIPALRTYYKASKNGITSNQDRSSSVKVGEVPILTIERTIDYWADDAIASCHETETHKDTKKDNGLRYKGTDIYWLSNKVKSVTQESSIGDRSQLKFDQSGNLVYKDDNYANGATTYKYITSTAYNVNGWGDAVVDIKIEDGKRSDICSDASTTELNQEYTFDSKSRIVKHRFTSYMAYVTCTYQYEDEKRIPAVMVRDHPEEGVTTYHYTYTKFDKHKNWIERKISYSTEYDKYDENGDYIGDEYTSPKEYTEKRDIEYW</sequence>
<dbReference type="GeneID" id="60061822"/>
<evidence type="ECO:0000313" key="1">
    <source>
        <dbReference type="EMBL" id="EOA54359.1"/>
    </source>
</evidence>
<gene>
    <name evidence="1" type="ORF">HMPREF1534_02237</name>
</gene>
<reference evidence="1 2" key="1">
    <citation type="submission" date="2013-04" db="EMBL/GenBank/DDBJ databases">
        <title>The Genome Sequence of Bacteroides massiliensis DSM 17679.</title>
        <authorList>
            <consortium name="The Broad Institute Genomics Platform"/>
            <person name="Earl A."/>
            <person name="Ward D."/>
            <person name="Feldgarden M."/>
            <person name="Gevers D."/>
            <person name="Martens E."/>
            <person name="Fenner L."/>
            <person name="Roux V."/>
            <person name="Mallet M.N."/>
            <person name="Raoult D."/>
            <person name="Walker B."/>
            <person name="Young S."/>
            <person name="Zeng Q."/>
            <person name="Gargeya S."/>
            <person name="Fitzgerald M."/>
            <person name="Haas B."/>
            <person name="Abouelleil A."/>
            <person name="Allen A.W."/>
            <person name="Alvarado L."/>
            <person name="Arachchi H.M."/>
            <person name="Berlin A.M."/>
            <person name="Chapman S.B."/>
            <person name="Gainer-Dewar J."/>
            <person name="Goldberg J."/>
            <person name="Griggs A."/>
            <person name="Gujja S."/>
            <person name="Hansen M."/>
            <person name="Howarth C."/>
            <person name="Imamovic A."/>
            <person name="Ireland A."/>
            <person name="Larimer J."/>
            <person name="McCowan C."/>
            <person name="Murphy C."/>
            <person name="Pearson M."/>
            <person name="Poon T.W."/>
            <person name="Priest M."/>
            <person name="Roberts A."/>
            <person name="Saif S."/>
            <person name="Shea T."/>
            <person name="Sisk P."/>
            <person name="Sykes S."/>
            <person name="Wortman J."/>
            <person name="Nusbaum C."/>
            <person name="Birren B."/>
        </authorList>
    </citation>
    <scope>NUCLEOTIDE SEQUENCE [LARGE SCALE GENOMIC DNA]</scope>
    <source>
        <strain evidence="2">B84634 / Timone 84634 / DSM 17679 / JCM 13223</strain>
    </source>
</reference>
<proteinExistence type="predicted"/>